<keyword evidence="1" id="KW-0862">Zinc</keyword>
<gene>
    <name evidence="3" type="ORF">PBRA_009454</name>
</gene>
<dbReference type="GO" id="GO:0008270">
    <property type="term" value="F:zinc ion binding"/>
    <property type="evidence" value="ECO:0007669"/>
    <property type="project" value="UniProtKB-KW"/>
</dbReference>
<dbReference type="InterPro" id="IPR036875">
    <property type="entry name" value="Znf_CCHC_sf"/>
</dbReference>
<keyword evidence="1" id="KW-0863">Zinc-finger</keyword>
<protein>
    <recommendedName>
        <fullName evidence="2">CCHC-type domain-containing protein</fullName>
    </recommendedName>
</protein>
<evidence type="ECO:0000313" key="4">
    <source>
        <dbReference type="Proteomes" id="UP000039324"/>
    </source>
</evidence>
<organism evidence="3 4">
    <name type="scientific">Plasmodiophora brassicae</name>
    <name type="common">Clubroot disease agent</name>
    <dbReference type="NCBI Taxonomy" id="37360"/>
    <lineage>
        <taxon>Eukaryota</taxon>
        <taxon>Sar</taxon>
        <taxon>Rhizaria</taxon>
        <taxon>Endomyxa</taxon>
        <taxon>Phytomyxea</taxon>
        <taxon>Plasmodiophorida</taxon>
        <taxon>Plasmodiophoridae</taxon>
        <taxon>Plasmodiophora</taxon>
    </lineage>
</organism>
<evidence type="ECO:0000256" key="1">
    <source>
        <dbReference type="PROSITE-ProRule" id="PRU00047"/>
    </source>
</evidence>
<dbReference type="EMBL" id="CDSF01000149">
    <property type="protein sequence ID" value="CEP03569.1"/>
    <property type="molecule type" value="Genomic_DNA"/>
</dbReference>
<dbReference type="PROSITE" id="PS50158">
    <property type="entry name" value="ZF_CCHC"/>
    <property type="match status" value="1"/>
</dbReference>
<keyword evidence="1" id="KW-0479">Metal-binding</keyword>
<dbReference type="GO" id="GO:0003676">
    <property type="term" value="F:nucleic acid binding"/>
    <property type="evidence" value="ECO:0007669"/>
    <property type="project" value="InterPro"/>
</dbReference>
<dbReference type="Proteomes" id="UP000039324">
    <property type="component" value="Unassembled WGS sequence"/>
</dbReference>
<sequence>MSSDTIAAIVAEALQAQRVDIDAMLRQQRAEILAQIAASPSIVPKTETIDPDRPPTPLSTISYSTPVRLHTFTGDDSEPVLASSLDGVALKLYVAIKPSSPQALKTMLLENFPEITAARAKAEFDALRQTGPFAGHLVEFRRRYFVAVARDPDCRLSDSSLAEKLRTSLTPALAEELYKWQLRSFSAMVDNAVHLAPLFPVPSAAILNVATSELQPLTDEERDRCRREGRCFRCREPGHMANQCPRSQPGNVRG</sequence>
<name>A0A0G4J870_PLABS</name>
<dbReference type="Gene3D" id="4.10.60.10">
    <property type="entry name" value="Zinc finger, CCHC-type"/>
    <property type="match status" value="1"/>
</dbReference>
<proteinExistence type="predicted"/>
<dbReference type="Pfam" id="PF00098">
    <property type="entry name" value="zf-CCHC"/>
    <property type="match status" value="1"/>
</dbReference>
<feature type="domain" description="CCHC-type" evidence="2">
    <location>
        <begin position="230"/>
        <end position="246"/>
    </location>
</feature>
<dbReference type="SUPFAM" id="SSF57756">
    <property type="entry name" value="Retrovirus zinc finger-like domains"/>
    <property type="match status" value="1"/>
</dbReference>
<dbReference type="SMART" id="SM00343">
    <property type="entry name" value="ZnF_C2HC"/>
    <property type="match status" value="1"/>
</dbReference>
<accession>A0A0G4J870</accession>
<evidence type="ECO:0000259" key="2">
    <source>
        <dbReference type="PROSITE" id="PS50158"/>
    </source>
</evidence>
<dbReference type="AlphaFoldDB" id="A0A0G4J870"/>
<dbReference type="InterPro" id="IPR001878">
    <property type="entry name" value="Znf_CCHC"/>
</dbReference>
<keyword evidence="4" id="KW-1185">Reference proteome</keyword>
<evidence type="ECO:0000313" key="3">
    <source>
        <dbReference type="EMBL" id="CEP03569.1"/>
    </source>
</evidence>
<reference evidence="3 4" key="1">
    <citation type="submission" date="2015-02" db="EMBL/GenBank/DDBJ databases">
        <authorList>
            <person name="Chooi Y.-H."/>
        </authorList>
    </citation>
    <scope>NUCLEOTIDE SEQUENCE [LARGE SCALE GENOMIC DNA]</scope>
    <source>
        <strain evidence="3">E3</strain>
    </source>
</reference>